<dbReference type="Proteomes" id="UP001239445">
    <property type="component" value="Unassembled WGS sequence"/>
</dbReference>
<reference evidence="1" key="1">
    <citation type="submission" date="2023-06" db="EMBL/GenBank/DDBJ databases">
        <title>Genome-scale phylogeny and comparative genomics of the fungal order Sordariales.</title>
        <authorList>
            <consortium name="Lawrence Berkeley National Laboratory"/>
            <person name="Hensen N."/>
            <person name="Bonometti L."/>
            <person name="Westerberg I."/>
            <person name="Brannstrom I.O."/>
            <person name="Guillou S."/>
            <person name="Cros-Aarteil S."/>
            <person name="Calhoun S."/>
            <person name="Haridas S."/>
            <person name="Kuo A."/>
            <person name="Mondo S."/>
            <person name="Pangilinan J."/>
            <person name="Riley R."/>
            <person name="Labutti K."/>
            <person name="Andreopoulos B."/>
            <person name="Lipzen A."/>
            <person name="Chen C."/>
            <person name="Yanf M."/>
            <person name="Daum C."/>
            <person name="Ng V."/>
            <person name="Clum A."/>
            <person name="Steindorff A."/>
            <person name="Ohm R."/>
            <person name="Martin F."/>
            <person name="Silar P."/>
            <person name="Natvig D."/>
            <person name="Lalanne C."/>
            <person name="Gautier V."/>
            <person name="Ament-Velasquez S.L."/>
            <person name="Kruys A."/>
            <person name="Hutchinson M.I."/>
            <person name="Powell A.J."/>
            <person name="Barry K."/>
            <person name="Miller A.N."/>
            <person name="Grigoriev I.V."/>
            <person name="Debuchy R."/>
            <person name="Gladieux P."/>
            <person name="Thoren M.H."/>
            <person name="Johannesson H."/>
        </authorList>
    </citation>
    <scope>NUCLEOTIDE SEQUENCE</scope>
    <source>
        <strain evidence="1">PSN4</strain>
    </source>
</reference>
<protein>
    <submittedName>
        <fullName evidence="1">Uncharacterized protein</fullName>
    </submittedName>
</protein>
<comment type="caution">
    <text evidence="1">The sequence shown here is derived from an EMBL/GenBank/DDBJ whole genome shotgun (WGS) entry which is preliminary data.</text>
</comment>
<keyword evidence="2" id="KW-1185">Reference proteome</keyword>
<accession>A0AAJ0BIW1</accession>
<sequence>MDIYRLREGVEFDLETDDGAFQKLSADFEQVDHELLCGNSVGDKIYWDARLRAIYRGTYARPCSTDSETKPALLMSAGFAFHAGTKRRFKSAQVEIAFSRYTGGCPDGQPERPRIVSFGPRFATGISTPSTRTRSVELGLTPPEPVSFLNFTVRDSHEVVSTNCMRIVGTCRGPDNRLVWDLDENPTAGLGMRGLPAAFEVAFLVVCERACVMSVRVREVKIGWGAWDRERYMLPGYWPVTSFARDFVLDPDDDRHETPPEGIVGDFKAEDVVMLFKNNSAGLIPA</sequence>
<proteinExistence type="predicted"/>
<evidence type="ECO:0000313" key="2">
    <source>
        <dbReference type="Proteomes" id="UP001239445"/>
    </source>
</evidence>
<gene>
    <name evidence="1" type="ORF">QBC47DRAFT_370548</name>
</gene>
<name>A0AAJ0BIW1_9PEZI</name>
<organism evidence="1 2">
    <name type="scientific">Echria macrotheca</name>
    <dbReference type="NCBI Taxonomy" id="438768"/>
    <lineage>
        <taxon>Eukaryota</taxon>
        <taxon>Fungi</taxon>
        <taxon>Dikarya</taxon>
        <taxon>Ascomycota</taxon>
        <taxon>Pezizomycotina</taxon>
        <taxon>Sordariomycetes</taxon>
        <taxon>Sordariomycetidae</taxon>
        <taxon>Sordariales</taxon>
        <taxon>Schizotheciaceae</taxon>
        <taxon>Echria</taxon>
    </lineage>
</organism>
<dbReference type="EMBL" id="MU839828">
    <property type="protein sequence ID" value="KAK1758792.1"/>
    <property type="molecule type" value="Genomic_DNA"/>
</dbReference>
<dbReference type="AlphaFoldDB" id="A0AAJ0BIW1"/>
<evidence type="ECO:0000313" key="1">
    <source>
        <dbReference type="EMBL" id="KAK1758792.1"/>
    </source>
</evidence>